<evidence type="ECO:0000256" key="1">
    <source>
        <dbReference type="SAM" id="MobiDB-lite"/>
    </source>
</evidence>
<accession>C6SZY4</accession>
<proteinExistence type="evidence at transcript level"/>
<feature type="non-terminal residue" evidence="2">
    <location>
        <position position="1"/>
    </location>
</feature>
<feature type="compositionally biased region" description="Basic and acidic residues" evidence="1">
    <location>
        <begin position="1"/>
        <end position="11"/>
    </location>
</feature>
<dbReference type="AlphaFoldDB" id="C6SZY4"/>
<evidence type="ECO:0000313" key="2">
    <source>
        <dbReference type="EMBL" id="ACU14807.1"/>
    </source>
</evidence>
<protein>
    <submittedName>
        <fullName evidence="2">Uncharacterized protein</fullName>
    </submittedName>
</protein>
<organism evidence="2">
    <name type="scientific">Glycine max</name>
    <name type="common">Soybean</name>
    <name type="synonym">Glycine hispida</name>
    <dbReference type="NCBI Taxonomy" id="3847"/>
    <lineage>
        <taxon>Eukaryota</taxon>
        <taxon>Viridiplantae</taxon>
        <taxon>Streptophyta</taxon>
        <taxon>Embryophyta</taxon>
        <taxon>Tracheophyta</taxon>
        <taxon>Spermatophyta</taxon>
        <taxon>Magnoliopsida</taxon>
        <taxon>eudicotyledons</taxon>
        <taxon>Gunneridae</taxon>
        <taxon>Pentapetalae</taxon>
        <taxon>rosids</taxon>
        <taxon>fabids</taxon>
        <taxon>Fabales</taxon>
        <taxon>Fabaceae</taxon>
        <taxon>Papilionoideae</taxon>
        <taxon>50 kb inversion clade</taxon>
        <taxon>NPAAA clade</taxon>
        <taxon>indigoferoid/millettioid clade</taxon>
        <taxon>Phaseoleae</taxon>
        <taxon>Glycine</taxon>
        <taxon>Glycine subgen. Soja</taxon>
    </lineage>
</organism>
<feature type="region of interest" description="Disordered" evidence="1">
    <location>
        <begin position="1"/>
        <end position="142"/>
    </location>
</feature>
<reference evidence="2" key="1">
    <citation type="submission" date="2009-08" db="EMBL/GenBank/DDBJ databases">
        <authorList>
            <person name="Cheung F."/>
            <person name="Xiao Y."/>
            <person name="Chan A."/>
            <person name="Moskal W."/>
            <person name="Town C.D."/>
        </authorList>
    </citation>
    <scope>NUCLEOTIDE SEQUENCE</scope>
</reference>
<sequence length="142" mass="15506">GERAREQEHKGTTAAVTEEQAENGSSENEDGEEILSAGDRASLLAHDPGLPHEQEASGGSGDNPVEEAKEQDRGVLDAPDEAHPEGPCARHLPQAPGGGARAPHGLRPRRLRHQHRPHRGRQENPRHAPLPRYQRHPRHHPG</sequence>
<feature type="compositionally biased region" description="Basic and acidic residues" evidence="1">
    <location>
        <begin position="66"/>
        <end position="84"/>
    </location>
</feature>
<dbReference type="EMBL" id="BT090737">
    <property type="protein sequence ID" value="ACU14807.1"/>
    <property type="molecule type" value="mRNA"/>
</dbReference>
<feature type="compositionally biased region" description="Basic residues" evidence="1">
    <location>
        <begin position="104"/>
        <end position="119"/>
    </location>
</feature>
<name>C6SZY4_SOYBN</name>
<feature type="compositionally biased region" description="Basic residues" evidence="1">
    <location>
        <begin position="133"/>
        <end position="142"/>
    </location>
</feature>